<dbReference type="EMBL" id="CP061799">
    <property type="protein sequence ID" value="QTA79879.1"/>
    <property type="molecule type" value="Genomic_DNA"/>
</dbReference>
<name>A0A975B6R7_9BACT</name>
<proteinExistence type="predicted"/>
<organism evidence="1 2">
    <name type="scientific">Desulfonema limicola</name>
    <dbReference type="NCBI Taxonomy" id="45656"/>
    <lineage>
        <taxon>Bacteria</taxon>
        <taxon>Pseudomonadati</taxon>
        <taxon>Thermodesulfobacteriota</taxon>
        <taxon>Desulfobacteria</taxon>
        <taxon>Desulfobacterales</taxon>
        <taxon>Desulfococcaceae</taxon>
        <taxon>Desulfonema</taxon>
    </lineage>
</organism>
<dbReference type="Proteomes" id="UP000663720">
    <property type="component" value="Chromosome"/>
</dbReference>
<evidence type="ECO:0000313" key="1">
    <source>
        <dbReference type="EMBL" id="QTA79879.1"/>
    </source>
</evidence>
<keyword evidence="2" id="KW-1185">Reference proteome</keyword>
<dbReference type="KEGG" id="dli:dnl_21610"/>
<reference evidence="1" key="1">
    <citation type="journal article" date="2021" name="Microb. Physiol.">
        <title>Proteogenomic Insights into the Physiology of Marine, Sulfate-Reducing, Filamentous Desulfonema limicola and Desulfonema magnum.</title>
        <authorList>
            <person name="Schnaars V."/>
            <person name="Wohlbrand L."/>
            <person name="Scheve S."/>
            <person name="Hinrichs C."/>
            <person name="Reinhardt R."/>
            <person name="Rabus R."/>
        </authorList>
    </citation>
    <scope>NUCLEOTIDE SEQUENCE</scope>
    <source>
        <strain evidence="1">5ac10</strain>
    </source>
</reference>
<dbReference type="AlphaFoldDB" id="A0A975B6R7"/>
<accession>A0A975B6R7</accession>
<protein>
    <submittedName>
        <fullName evidence="1">Uncharacterized protein</fullName>
    </submittedName>
</protein>
<sequence>MNNYKKYMVKEPCYANSPISFNLIACTYNLHNKNICINNKNPTGYNSAIRDIEPGICGCNTADTDKDLDEVYNCNDECPNDSDKSLSGQ</sequence>
<gene>
    <name evidence="1" type="ORF">dnl_21610</name>
</gene>
<evidence type="ECO:0000313" key="2">
    <source>
        <dbReference type="Proteomes" id="UP000663720"/>
    </source>
</evidence>